<dbReference type="SUPFAM" id="SSF69593">
    <property type="entry name" value="Glycerol-3-phosphate (1)-acyltransferase"/>
    <property type="match status" value="1"/>
</dbReference>
<dbReference type="EMBL" id="SNXE01000012">
    <property type="protein sequence ID" value="TDP05009.1"/>
    <property type="molecule type" value="Genomic_DNA"/>
</dbReference>
<reference evidence="5 6" key="1">
    <citation type="submission" date="2019-03" db="EMBL/GenBank/DDBJ databases">
        <title>Genomic Encyclopedia of Type Strains, Phase IV (KMG-IV): sequencing the most valuable type-strain genomes for metagenomic binning, comparative biology and taxonomic classification.</title>
        <authorList>
            <person name="Goeker M."/>
        </authorList>
    </citation>
    <scope>NUCLEOTIDE SEQUENCE [LARGE SCALE GENOMIC DNA]</scope>
    <source>
        <strain evidence="5 6">DSM 25082</strain>
    </source>
</reference>
<dbReference type="PANTHER" id="PTHR10434">
    <property type="entry name" value="1-ACYL-SN-GLYCEROL-3-PHOSPHATE ACYLTRANSFERASE"/>
    <property type="match status" value="1"/>
</dbReference>
<dbReference type="Proteomes" id="UP000295357">
    <property type="component" value="Unassembled WGS sequence"/>
</dbReference>
<dbReference type="GO" id="GO:0006654">
    <property type="term" value="P:phosphatidic acid biosynthetic process"/>
    <property type="evidence" value="ECO:0007669"/>
    <property type="project" value="TreeGrafter"/>
</dbReference>
<evidence type="ECO:0000256" key="1">
    <source>
        <dbReference type="ARBA" id="ARBA00005189"/>
    </source>
</evidence>
<dbReference type="GO" id="GO:0003841">
    <property type="term" value="F:1-acylglycerol-3-phosphate O-acyltransferase activity"/>
    <property type="evidence" value="ECO:0007669"/>
    <property type="project" value="TreeGrafter"/>
</dbReference>
<dbReference type="PANTHER" id="PTHR10434:SF9">
    <property type="entry name" value="PHOSPHOLIPID_GLYCEROL ACYLTRANSFERASE DOMAIN-CONTAINING PROTEIN"/>
    <property type="match status" value="1"/>
</dbReference>
<dbReference type="RefSeq" id="WP_133605351.1">
    <property type="nucleotide sequence ID" value="NZ_JAUFPJ010000014.1"/>
</dbReference>
<evidence type="ECO:0000313" key="6">
    <source>
        <dbReference type="Proteomes" id="UP000295357"/>
    </source>
</evidence>
<accession>A0A4R6MSH2</accession>
<comment type="pathway">
    <text evidence="1">Lipid metabolism.</text>
</comment>
<evidence type="ECO:0000259" key="4">
    <source>
        <dbReference type="SMART" id="SM00563"/>
    </source>
</evidence>
<evidence type="ECO:0000256" key="3">
    <source>
        <dbReference type="ARBA" id="ARBA00023315"/>
    </source>
</evidence>
<name>A0A4R6MSH2_9BURK</name>
<feature type="domain" description="Phospholipid/glycerol acyltransferase" evidence="4">
    <location>
        <begin position="42"/>
        <end position="155"/>
    </location>
</feature>
<protein>
    <submittedName>
        <fullName evidence="5">1-acyl-sn-glycerol-3-phosphate acyltransferase</fullName>
    </submittedName>
</protein>
<organism evidence="5 6">
    <name type="scientific">Roseateles asaccharophilus</name>
    <dbReference type="NCBI Taxonomy" id="582607"/>
    <lineage>
        <taxon>Bacteria</taxon>
        <taxon>Pseudomonadati</taxon>
        <taxon>Pseudomonadota</taxon>
        <taxon>Betaproteobacteria</taxon>
        <taxon>Burkholderiales</taxon>
        <taxon>Sphaerotilaceae</taxon>
        <taxon>Roseateles</taxon>
    </lineage>
</organism>
<evidence type="ECO:0000313" key="5">
    <source>
        <dbReference type="EMBL" id="TDP05009.1"/>
    </source>
</evidence>
<keyword evidence="2 5" id="KW-0808">Transferase</keyword>
<sequence>MHRTIFTTPGVNTLLRAFSRGFLKLRGWKLDGALPPGQPKCVLIAAPHTSNWDLPYTLMVAFSLRLNIYWMGKQQIFRWPFGPVMRWLGGIAVNREQSNNLVAASAAALVAADGPVQLIVPPEGTRSKTRYWKTGFYWIAHTAQVPIVMAYMDYERKLSGLGPVFRPTGDVEADMREIKAYYAQFKGKNWRQFDHG</sequence>
<dbReference type="Pfam" id="PF01553">
    <property type="entry name" value="Acyltransferase"/>
    <property type="match status" value="1"/>
</dbReference>
<keyword evidence="3 5" id="KW-0012">Acyltransferase</keyword>
<keyword evidence="6" id="KW-1185">Reference proteome</keyword>
<dbReference type="SMART" id="SM00563">
    <property type="entry name" value="PlsC"/>
    <property type="match status" value="1"/>
</dbReference>
<comment type="caution">
    <text evidence="5">The sequence shown here is derived from an EMBL/GenBank/DDBJ whole genome shotgun (WGS) entry which is preliminary data.</text>
</comment>
<dbReference type="InterPro" id="IPR002123">
    <property type="entry name" value="Plipid/glycerol_acylTrfase"/>
</dbReference>
<gene>
    <name evidence="5" type="ORF">DFR39_11241</name>
</gene>
<dbReference type="OrthoDB" id="9796839at2"/>
<dbReference type="AlphaFoldDB" id="A0A4R6MSH2"/>
<evidence type="ECO:0000256" key="2">
    <source>
        <dbReference type="ARBA" id="ARBA00022679"/>
    </source>
</evidence>
<proteinExistence type="predicted"/>